<keyword evidence="2" id="KW-0472">Membrane</keyword>
<comment type="caution">
    <text evidence="3">The sequence shown here is derived from an EMBL/GenBank/DDBJ whole genome shotgun (WGS) entry which is preliminary data.</text>
</comment>
<dbReference type="AlphaFoldDB" id="A0A936NEC6"/>
<evidence type="ECO:0000256" key="2">
    <source>
        <dbReference type="SAM" id="Phobius"/>
    </source>
</evidence>
<evidence type="ECO:0000313" key="3">
    <source>
        <dbReference type="EMBL" id="MBK9298802.1"/>
    </source>
</evidence>
<keyword evidence="2" id="KW-0812">Transmembrane</keyword>
<feature type="transmembrane region" description="Helical" evidence="2">
    <location>
        <begin position="165"/>
        <end position="185"/>
    </location>
</feature>
<name>A0A936NEC6_9ACTN</name>
<feature type="transmembrane region" description="Helical" evidence="2">
    <location>
        <begin position="57"/>
        <end position="74"/>
    </location>
</feature>
<reference evidence="3 4" key="1">
    <citation type="submission" date="2020-10" db="EMBL/GenBank/DDBJ databases">
        <title>Connecting structure to function with the recovery of over 1000 high-quality activated sludge metagenome-assembled genomes encoding full-length rRNA genes using long-read sequencing.</title>
        <authorList>
            <person name="Singleton C.M."/>
            <person name="Petriglieri F."/>
            <person name="Kristensen J.M."/>
            <person name="Kirkegaard R.H."/>
            <person name="Michaelsen T.Y."/>
            <person name="Andersen M.H."/>
            <person name="Karst S.M."/>
            <person name="Dueholm M.S."/>
            <person name="Nielsen P.H."/>
            <person name="Albertsen M."/>
        </authorList>
    </citation>
    <scope>NUCLEOTIDE SEQUENCE [LARGE SCALE GENOMIC DNA]</scope>
    <source>
        <strain evidence="3">Lyne_18-Q3-R50-59_MAXAC.006</strain>
    </source>
</reference>
<dbReference type="EMBL" id="JADJZA010000010">
    <property type="protein sequence ID" value="MBK9298802.1"/>
    <property type="molecule type" value="Genomic_DNA"/>
</dbReference>
<feature type="transmembrane region" description="Helical" evidence="2">
    <location>
        <begin position="34"/>
        <end position="51"/>
    </location>
</feature>
<evidence type="ECO:0000256" key="1">
    <source>
        <dbReference type="SAM" id="MobiDB-lite"/>
    </source>
</evidence>
<feature type="transmembrane region" description="Helical" evidence="2">
    <location>
        <begin position="197"/>
        <end position="218"/>
    </location>
</feature>
<accession>A0A936NEC6</accession>
<feature type="transmembrane region" description="Helical" evidence="2">
    <location>
        <begin position="230"/>
        <end position="249"/>
    </location>
</feature>
<feature type="transmembrane region" description="Helical" evidence="2">
    <location>
        <begin position="139"/>
        <end position="159"/>
    </location>
</feature>
<organism evidence="3 4">
    <name type="scientific">Candidatus Neomicrothrix subdominans</name>
    <dbReference type="NCBI Taxonomy" id="2954438"/>
    <lineage>
        <taxon>Bacteria</taxon>
        <taxon>Bacillati</taxon>
        <taxon>Actinomycetota</taxon>
        <taxon>Acidimicrobiia</taxon>
        <taxon>Acidimicrobiales</taxon>
        <taxon>Microthrixaceae</taxon>
        <taxon>Candidatus Neomicrothrix</taxon>
    </lineage>
</organism>
<keyword evidence="2" id="KW-1133">Transmembrane helix</keyword>
<proteinExistence type="predicted"/>
<evidence type="ECO:0000313" key="4">
    <source>
        <dbReference type="Proteomes" id="UP000727993"/>
    </source>
</evidence>
<feature type="transmembrane region" description="Helical" evidence="2">
    <location>
        <begin position="81"/>
        <end position="102"/>
    </location>
</feature>
<feature type="transmembrane region" description="Helical" evidence="2">
    <location>
        <begin position="261"/>
        <end position="279"/>
    </location>
</feature>
<dbReference type="Proteomes" id="UP000727993">
    <property type="component" value="Unassembled WGS sequence"/>
</dbReference>
<feature type="region of interest" description="Disordered" evidence="1">
    <location>
        <begin position="450"/>
        <end position="498"/>
    </location>
</feature>
<sequence>MTAQVGVGDHLGPSVGLLGRTYPVLLPRRGDPRLVVAAIIISVQVLGQTVLGFNLSIAQILISLGVAGGLDLVLTAWERGVIAWPASALLTGNGVALIMRVPGTEHGDWWSTRGWPIFAATAAVAVLSKYVTRIGGRPLLNPSNAALVVAFLVFGSGLADPQDLWWGPWSPGLALTYAVIVIGGLTMTRRLRLHRIVWPFLITYGAATAVVALSGHSMTARWHVGPVTGWAWWWVVVASPELLIFLFFMITDPPTAAKGRVGGAVYGVAVALTAAALMAAQGTEFATKVALLGALTLVCASRPLIERFAPEPGAGDDTLRSAARHIARRVSPAHPRPAFAGLAAVALVSGATLLVGAGTGQGQSPTGVDVERPDVAALIGDLPEVSLDPAVADVIPGFDQARAETVVADLAADLMIEAESIDAGEAAALPSALTGPRLAAATAVFDPSSLGDVAPPNASPSTSEQADTGLPGAGQPGAEPVAPEADPDQGVPPTPGQRVTLGEAEVTIVRTSDSPQALPSLGVIAGGTVDDAAGGGAAFTSVFVLAAPGDDWLLADVLDPDALPGG</sequence>
<protein>
    <submittedName>
        <fullName evidence="3">Uncharacterized protein</fullName>
    </submittedName>
</protein>
<gene>
    <name evidence="3" type="ORF">IPN02_18620</name>
</gene>
<feature type="transmembrane region" description="Helical" evidence="2">
    <location>
        <begin position="114"/>
        <end position="132"/>
    </location>
</feature>